<evidence type="ECO:0000313" key="10">
    <source>
        <dbReference type="EMBL" id="PIZ96731.1"/>
    </source>
</evidence>
<proteinExistence type="predicted"/>
<dbReference type="InterPro" id="IPR050297">
    <property type="entry name" value="LipidA_mod_glycosyltrf_83"/>
</dbReference>
<dbReference type="GO" id="GO:0005886">
    <property type="term" value="C:plasma membrane"/>
    <property type="evidence" value="ECO:0007669"/>
    <property type="project" value="UniProtKB-SubCell"/>
</dbReference>
<keyword evidence="6 8" id="KW-1133">Transmembrane helix</keyword>
<evidence type="ECO:0000259" key="9">
    <source>
        <dbReference type="Pfam" id="PF13231"/>
    </source>
</evidence>
<protein>
    <recommendedName>
        <fullName evidence="9">Glycosyltransferase RgtA/B/C/D-like domain-containing protein</fullName>
    </recommendedName>
</protein>
<feature type="transmembrane region" description="Helical" evidence="8">
    <location>
        <begin position="323"/>
        <end position="342"/>
    </location>
</feature>
<evidence type="ECO:0000256" key="8">
    <source>
        <dbReference type="SAM" id="Phobius"/>
    </source>
</evidence>
<feature type="domain" description="Glycosyltransferase RgtA/B/C/D-like" evidence="9">
    <location>
        <begin position="73"/>
        <end position="229"/>
    </location>
</feature>
<evidence type="ECO:0000256" key="7">
    <source>
        <dbReference type="ARBA" id="ARBA00023136"/>
    </source>
</evidence>
<feature type="transmembrane region" description="Helical" evidence="8">
    <location>
        <begin position="12"/>
        <end position="32"/>
    </location>
</feature>
<feature type="transmembrane region" description="Helical" evidence="8">
    <location>
        <begin position="354"/>
        <end position="373"/>
    </location>
</feature>
<comment type="subcellular location">
    <subcellularLocation>
        <location evidence="1">Cell membrane</location>
        <topology evidence="1">Multi-pass membrane protein</topology>
    </subcellularLocation>
</comment>
<dbReference type="PANTHER" id="PTHR33908:SF11">
    <property type="entry name" value="MEMBRANE PROTEIN"/>
    <property type="match status" value="1"/>
</dbReference>
<comment type="caution">
    <text evidence="10">The sequence shown here is derived from an EMBL/GenBank/DDBJ whole genome shotgun (WGS) entry which is preliminary data.</text>
</comment>
<evidence type="ECO:0000256" key="6">
    <source>
        <dbReference type="ARBA" id="ARBA00022989"/>
    </source>
</evidence>
<dbReference type="AlphaFoldDB" id="A0A2M7VBU7"/>
<name>A0A2M7VBU7_9BACT</name>
<sequence>MSDINKFHLKKIDIFFVIILFVFSLFIIFSKINLSQLDDWDEGIYANISGDIVENNNWFTQKLQGLDWYEKEPLPYWLMAISIKTLGFNVFAVRFPFAILSAFIAPLIYLISNYYTDKKIYSFLLSIVFFVNPILWNKHSPETGNFDTMNLSLFLLSITLYLYLRDSKKFWISALFISLTLMTRGVMGFLFFSIIILSELTRPLFNLKRWSTKKIILFLFISITPWIFWHTYSLIYGGKEYINIYWKEQFFSRIDSPLQGHHGTYRYYIDFVNWLSPDLLKIFFLSLITALYLIIKKQWQYFIFLIWFIFIIVPIQIMQTKLAWYIIPALPIFYLMPMLSFLDIFKKTLQKYKAFYILFTILIIFYATKVSIINTKKIFLEQNNSDKNFIEISISYLPEDKPNILLYETEGWIKGRTLPTFYWYLYFENQKKPLYTDRNVLKNKRIDLSLYNYIIVENDNLKTLDELSKIFTYKKIYNDDKFTLIHIEKI</sequence>
<evidence type="ECO:0000256" key="1">
    <source>
        <dbReference type="ARBA" id="ARBA00004651"/>
    </source>
</evidence>
<keyword evidence="3" id="KW-0328">Glycosyltransferase</keyword>
<accession>A0A2M7VBU7</accession>
<keyword evidence="7 8" id="KW-0472">Membrane</keyword>
<dbReference type="Proteomes" id="UP000231453">
    <property type="component" value="Unassembled WGS sequence"/>
</dbReference>
<keyword evidence="4" id="KW-0808">Transferase</keyword>
<dbReference type="InterPro" id="IPR038731">
    <property type="entry name" value="RgtA/B/C-like"/>
</dbReference>
<feature type="transmembrane region" description="Helical" evidence="8">
    <location>
        <begin position="301"/>
        <end position="317"/>
    </location>
</feature>
<evidence type="ECO:0000256" key="2">
    <source>
        <dbReference type="ARBA" id="ARBA00022475"/>
    </source>
</evidence>
<evidence type="ECO:0000256" key="4">
    <source>
        <dbReference type="ARBA" id="ARBA00022679"/>
    </source>
</evidence>
<feature type="transmembrane region" description="Helical" evidence="8">
    <location>
        <begin position="274"/>
        <end position="294"/>
    </location>
</feature>
<feature type="transmembrane region" description="Helical" evidence="8">
    <location>
        <begin position="120"/>
        <end position="136"/>
    </location>
</feature>
<organism evidence="10 11">
    <name type="scientific">Candidatus Magasanikbacteria bacterium CG_4_10_14_0_2_um_filter_33_14</name>
    <dbReference type="NCBI Taxonomy" id="1974636"/>
    <lineage>
        <taxon>Bacteria</taxon>
        <taxon>Candidatus Magasanikiibacteriota</taxon>
    </lineage>
</organism>
<evidence type="ECO:0000256" key="5">
    <source>
        <dbReference type="ARBA" id="ARBA00022692"/>
    </source>
</evidence>
<dbReference type="PANTHER" id="PTHR33908">
    <property type="entry name" value="MANNOSYLTRANSFERASE YKCB-RELATED"/>
    <property type="match status" value="1"/>
</dbReference>
<feature type="transmembrane region" description="Helical" evidence="8">
    <location>
        <begin position="170"/>
        <end position="195"/>
    </location>
</feature>
<evidence type="ECO:0000313" key="11">
    <source>
        <dbReference type="Proteomes" id="UP000231453"/>
    </source>
</evidence>
<dbReference type="Pfam" id="PF13231">
    <property type="entry name" value="PMT_2"/>
    <property type="match status" value="1"/>
</dbReference>
<dbReference type="GO" id="GO:0009103">
    <property type="term" value="P:lipopolysaccharide biosynthetic process"/>
    <property type="evidence" value="ECO:0007669"/>
    <property type="project" value="UniProtKB-ARBA"/>
</dbReference>
<keyword evidence="5 8" id="KW-0812">Transmembrane</keyword>
<gene>
    <name evidence="10" type="ORF">COX80_00645</name>
</gene>
<feature type="transmembrane region" description="Helical" evidence="8">
    <location>
        <begin position="148"/>
        <end position="164"/>
    </location>
</feature>
<reference evidence="11" key="1">
    <citation type="submission" date="2017-09" db="EMBL/GenBank/DDBJ databases">
        <title>Depth-based differentiation of microbial function through sediment-hosted aquifers and enrichment of novel symbionts in the deep terrestrial subsurface.</title>
        <authorList>
            <person name="Probst A.J."/>
            <person name="Ladd B."/>
            <person name="Jarett J.K."/>
            <person name="Geller-Mcgrath D.E."/>
            <person name="Sieber C.M.K."/>
            <person name="Emerson J.B."/>
            <person name="Anantharaman K."/>
            <person name="Thomas B.C."/>
            <person name="Malmstrom R."/>
            <person name="Stieglmeier M."/>
            <person name="Klingl A."/>
            <person name="Woyke T."/>
            <person name="Ryan C.M."/>
            <person name="Banfield J.F."/>
        </authorList>
    </citation>
    <scope>NUCLEOTIDE SEQUENCE [LARGE SCALE GENOMIC DNA]</scope>
</reference>
<feature type="transmembrane region" description="Helical" evidence="8">
    <location>
        <begin position="215"/>
        <end position="235"/>
    </location>
</feature>
<dbReference type="EMBL" id="PFPL01000009">
    <property type="protein sequence ID" value="PIZ96731.1"/>
    <property type="molecule type" value="Genomic_DNA"/>
</dbReference>
<keyword evidence="2" id="KW-1003">Cell membrane</keyword>
<feature type="transmembrane region" description="Helical" evidence="8">
    <location>
        <begin position="97"/>
        <end position="114"/>
    </location>
</feature>
<dbReference type="GO" id="GO:0016763">
    <property type="term" value="F:pentosyltransferase activity"/>
    <property type="evidence" value="ECO:0007669"/>
    <property type="project" value="TreeGrafter"/>
</dbReference>
<evidence type="ECO:0000256" key="3">
    <source>
        <dbReference type="ARBA" id="ARBA00022676"/>
    </source>
</evidence>